<proteinExistence type="predicted"/>
<keyword evidence="2" id="KW-1185">Reference proteome</keyword>
<evidence type="ECO:0000313" key="2">
    <source>
        <dbReference type="Proteomes" id="UP001631957"/>
    </source>
</evidence>
<accession>A0ABW9HZI9</accession>
<evidence type="ECO:0000313" key="1">
    <source>
        <dbReference type="EMBL" id="MFM9612858.1"/>
    </source>
</evidence>
<dbReference type="Proteomes" id="UP001631957">
    <property type="component" value="Unassembled WGS sequence"/>
</dbReference>
<dbReference type="RefSeq" id="WP_103544025.1">
    <property type="nucleotide sequence ID" value="NZ_JBJVNI010000017.1"/>
</dbReference>
<organism evidence="1 2">
    <name type="scientific">Streptomyces niveiscabiei</name>
    <dbReference type="NCBI Taxonomy" id="164115"/>
    <lineage>
        <taxon>Bacteria</taxon>
        <taxon>Bacillati</taxon>
        <taxon>Actinomycetota</taxon>
        <taxon>Actinomycetes</taxon>
        <taxon>Kitasatosporales</taxon>
        <taxon>Streptomycetaceae</taxon>
        <taxon>Streptomyces</taxon>
    </lineage>
</organism>
<reference evidence="1 2" key="1">
    <citation type="submission" date="2024-12" db="EMBL/GenBank/DDBJ databases">
        <title>Forecasting of Potato common scab and diversities of Pathogenic streptomyces spp. in china.</title>
        <authorList>
            <person name="Handique U."/>
            <person name="Wu J."/>
        </authorList>
    </citation>
    <scope>NUCLEOTIDE SEQUENCE [LARGE SCALE GENOMIC DNA]</scope>
    <source>
        <strain evidence="1 2">ZRIMU1530</strain>
    </source>
</reference>
<comment type="caution">
    <text evidence="1">The sequence shown here is derived from an EMBL/GenBank/DDBJ whole genome shotgun (WGS) entry which is preliminary data.</text>
</comment>
<sequence length="240" mass="26239">MGASMLTATIAFPAGSTEPPNFDRGRQLLEKIEDPSLFTFDEPGTELEELLPDLDDESDLFDENGAVLIEYARRAGLVIINNLEMALDSRETTFLTVADYRLYISGGLSNGDTPTNVTQAIWDAYKLPESVILAMGFIPDYEQPLSHANSRGASAPLTDTDVVDAIALGLGTSPEWPGTDTLKWIAEAIGKVRDEPGNAEPVEYLKRWSERYGLDPLSSKFLSAYIVEEIGKAGEDESED</sequence>
<protein>
    <submittedName>
        <fullName evidence="1">Uncharacterized protein</fullName>
    </submittedName>
</protein>
<dbReference type="EMBL" id="JBJVNI010000017">
    <property type="protein sequence ID" value="MFM9612858.1"/>
    <property type="molecule type" value="Genomic_DNA"/>
</dbReference>
<name>A0ABW9HZI9_9ACTN</name>
<gene>
    <name evidence="1" type="ORF">ACKI18_29670</name>
</gene>